<sequence length="529" mass="61105">MENIFSLKIRESFDRYRIENRIGSGAFGSVYVATDLQDPNKNELSTSDLAAVVKQRKQLTGKEIINVMIQLLEGLDYIHKKGFIHRDISPQNILVFEQDLVKICDFGVASYGLQTVMKAGKNQYMAPESMMGGLQYDKNVDIWSLGILLFYLCAGSENIDGVTVNSILAVKREQVLLPQGYNQFQDIFNSMTAYNPQQRPSIQQLKADFIRMIDKASDHQKLQNLVLSNQLNSLKDDLHVCQDELSQCLSFNLNQYQQYSKKAIKQHLQEFDEKLKLYQEEVSSYCEQLTEVENPEDTPTNYYNNKNQCITSQQSKKLDLQIDLIQIQTTLDDFTAQKLDQRSKGYYKEFRRLVNPYVSQNNQTDVNLFKLKGKCQLLYRATKDGFKAADFHYRCDNKGPSISFILSEHGQVFGGYSSISWQSPEDSKYHIDKEALIFQLSKNTLHQQHRHFENAVRHCKDYLMVFGKTNDIQILPDCNKNDNSRSNLGSTYMLPSGLTWGEWAKEYLAGSYHFKVIEIEVYQVIKHQQ</sequence>
<dbReference type="InterPro" id="IPR006571">
    <property type="entry name" value="TLDc_dom"/>
</dbReference>
<evidence type="ECO:0000256" key="2">
    <source>
        <dbReference type="SAM" id="Coils"/>
    </source>
</evidence>
<dbReference type="PROSITE" id="PS00107">
    <property type="entry name" value="PROTEIN_KINASE_ATP"/>
    <property type="match status" value="1"/>
</dbReference>
<keyword evidence="2" id="KW-0175">Coiled coil</keyword>
<proteinExistence type="predicted"/>
<dbReference type="SUPFAM" id="SSF56112">
    <property type="entry name" value="Protein kinase-like (PK-like)"/>
    <property type="match status" value="1"/>
</dbReference>
<dbReference type="InterPro" id="IPR045269">
    <property type="entry name" value="Atg1-like"/>
</dbReference>
<organism evidence="5 6">
    <name type="scientific">Stylonychia lemnae</name>
    <name type="common">Ciliate</name>
    <dbReference type="NCBI Taxonomy" id="5949"/>
    <lineage>
        <taxon>Eukaryota</taxon>
        <taxon>Sar</taxon>
        <taxon>Alveolata</taxon>
        <taxon>Ciliophora</taxon>
        <taxon>Intramacronucleata</taxon>
        <taxon>Spirotrichea</taxon>
        <taxon>Stichotrichia</taxon>
        <taxon>Sporadotrichida</taxon>
        <taxon>Oxytrichidae</taxon>
        <taxon>Stylonychinae</taxon>
        <taxon>Stylonychia</taxon>
    </lineage>
</organism>
<dbReference type="PROSITE" id="PS50011">
    <property type="entry name" value="PROTEIN_KINASE_DOM"/>
    <property type="match status" value="1"/>
</dbReference>
<dbReference type="CDD" id="cd14014">
    <property type="entry name" value="STKc_PknB_like"/>
    <property type="match status" value="1"/>
</dbReference>
<keyword evidence="1" id="KW-0067">ATP-binding</keyword>
<reference evidence="5 6" key="1">
    <citation type="submission" date="2014-06" db="EMBL/GenBank/DDBJ databases">
        <authorList>
            <person name="Swart Estienne"/>
        </authorList>
    </citation>
    <scope>NUCLEOTIDE SEQUENCE [LARGE SCALE GENOMIC DNA]</scope>
    <source>
        <strain evidence="5 6">130c</strain>
    </source>
</reference>
<dbReference type="SMART" id="SM00584">
    <property type="entry name" value="TLDc"/>
    <property type="match status" value="1"/>
</dbReference>
<evidence type="ECO:0000313" key="6">
    <source>
        <dbReference type="Proteomes" id="UP000039865"/>
    </source>
</evidence>
<feature type="domain" description="Protein kinase" evidence="3">
    <location>
        <begin position="1"/>
        <end position="210"/>
    </location>
</feature>
<dbReference type="Pfam" id="PF07534">
    <property type="entry name" value="TLD"/>
    <property type="match status" value="1"/>
</dbReference>
<dbReference type="Gene3D" id="1.10.510.10">
    <property type="entry name" value="Transferase(Phosphotransferase) domain 1"/>
    <property type="match status" value="1"/>
</dbReference>
<dbReference type="PANTHER" id="PTHR24348">
    <property type="entry name" value="SERINE/THREONINE-PROTEIN KINASE UNC-51-RELATED"/>
    <property type="match status" value="1"/>
</dbReference>
<name>A0A077ZWI2_STYLE</name>
<dbReference type="GO" id="GO:0004674">
    <property type="term" value="F:protein serine/threonine kinase activity"/>
    <property type="evidence" value="ECO:0007669"/>
    <property type="project" value="InterPro"/>
</dbReference>
<evidence type="ECO:0000259" key="3">
    <source>
        <dbReference type="PROSITE" id="PS50011"/>
    </source>
</evidence>
<dbReference type="Proteomes" id="UP000039865">
    <property type="component" value="Unassembled WGS sequence"/>
</dbReference>
<protein>
    <submittedName>
        <fullName evidence="5">Tldc domain-containing protein</fullName>
    </submittedName>
</protein>
<feature type="binding site" evidence="1">
    <location>
        <position position="54"/>
    </location>
    <ligand>
        <name>ATP</name>
        <dbReference type="ChEBI" id="CHEBI:30616"/>
    </ligand>
</feature>
<dbReference type="EMBL" id="CCKQ01003122">
    <property type="protein sequence ID" value="CDW74229.1"/>
    <property type="molecule type" value="Genomic_DNA"/>
</dbReference>
<evidence type="ECO:0000313" key="5">
    <source>
        <dbReference type="EMBL" id="CDW74229.1"/>
    </source>
</evidence>
<dbReference type="Pfam" id="PF00069">
    <property type="entry name" value="Pkinase"/>
    <property type="match status" value="1"/>
</dbReference>
<dbReference type="GO" id="GO:0010506">
    <property type="term" value="P:regulation of autophagy"/>
    <property type="evidence" value="ECO:0007669"/>
    <property type="project" value="InterPro"/>
</dbReference>
<dbReference type="InterPro" id="IPR000719">
    <property type="entry name" value="Prot_kinase_dom"/>
</dbReference>
<dbReference type="InterPro" id="IPR011009">
    <property type="entry name" value="Kinase-like_dom_sf"/>
</dbReference>
<dbReference type="PROSITE" id="PS51886">
    <property type="entry name" value="TLDC"/>
    <property type="match status" value="1"/>
</dbReference>
<accession>A0A077ZWI2</accession>
<keyword evidence="1" id="KW-0547">Nucleotide-binding</keyword>
<evidence type="ECO:0000256" key="1">
    <source>
        <dbReference type="PROSITE-ProRule" id="PRU10141"/>
    </source>
</evidence>
<dbReference type="GO" id="GO:0005737">
    <property type="term" value="C:cytoplasm"/>
    <property type="evidence" value="ECO:0007669"/>
    <property type="project" value="TreeGrafter"/>
</dbReference>
<dbReference type="AlphaFoldDB" id="A0A077ZWI2"/>
<dbReference type="GO" id="GO:0005524">
    <property type="term" value="F:ATP binding"/>
    <property type="evidence" value="ECO:0007669"/>
    <property type="project" value="UniProtKB-UniRule"/>
</dbReference>
<gene>
    <name evidence="5" type="primary">Contig14738.g15694</name>
    <name evidence="5" type="ORF">STYLEM_3223</name>
</gene>
<dbReference type="InterPro" id="IPR017441">
    <property type="entry name" value="Protein_kinase_ATP_BS"/>
</dbReference>
<dbReference type="InParanoid" id="A0A077ZWI2"/>
<evidence type="ECO:0000259" key="4">
    <source>
        <dbReference type="PROSITE" id="PS51886"/>
    </source>
</evidence>
<dbReference type="InterPro" id="IPR008266">
    <property type="entry name" value="Tyr_kinase_AS"/>
</dbReference>
<keyword evidence="6" id="KW-1185">Reference proteome</keyword>
<dbReference type="PROSITE" id="PS00109">
    <property type="entry name" value="PROTEIN_KINASE_TYR"/>
    <property type="match status" value="1"/>
</dbReference>
<dbReference type="OrthoDB" id="10252171at2759"/>
<feature type="coiled-coil region" evidence="2">
    <location>
        <begin position="261"/>
        <end position="288"/>
    </location>
</feature>
<feature type="domain" description="TLDc" evidence="4">
    <location>
        <begin position="352"/>
        <end position="525"/>
    </location>
</feature>